<feature type="transmembrane region" description="Helical" evidence="1">
    <location>
        <begin position="262"/>
        <end position="279"/>
    </location>
</feature>
<dbReference type="EMBL" id="JAZDQT010000002">
    <property type="protein sequence ID" value="MEE1946117.1"/>
    <property type="molecule type" value="Genomic_DNA"/>
</dbReference>
<dbReference type="RefSeq" id="WP_330108430.1">
    <property type="nucleotide sequence ID" value="NZ_JAZDQT010000002.1"/>
</dbReference>
<proteinExistence type="predicted"/>
<keyword evidence="1" id="KW-1133">Transmembrane helix</keyword>
<organism evidence="3 4">
    <name type="scientific">Pedobacter albus</name>
    <dbReference type="NCBI Taxonomy" id="3113905"/>
    <lineage>
        <taxon>Bacteria</taxon>
        <taxon>Pseudomonadati</taxon>
        <taxon>Bacteroidota</taxon>
        <taxon>Sphingobacteriia</taxon>
        <taxon>Sphingobacteriales</taxon>
        <taxon>Sphingobacteriaceae</taxon>
        <taxon>Pedobacter</taxon>
    </lineage>
</organism>
<dbReference type="Proteomes" id="UP001336835">
    <property type="component" value="Unassembled WGS sequence"/>
</dbReference>
<name>A0ABU7I9T1_9SPHI</name>
<evidence type="ECO:0000313" key="4">
    <source>
        <dbReference type="Proteomes" id="UP001336835"/>
    </source>
</evidence>
<keyword evidence="4" id="KW-1185">Reference proteome</keyword>
<sequence length="394" mass="46224">MNGLRKYLVIAGLLLVVYMGMQYFKPKPIDWRPTYLKEDKIPYGTYILYQRIHDLFPNAKVEVRKEAVYNTLEENTGAVGSSYLIIAPEVEIDQLDYEQLVRYMQRGNQVFIAASRIKGVLLDTLNTSFSNNVYFRNGKKYAVNFSSPTLKRDIDYYFDKGVCEQYFAKIDTARATVLSTRQGEEANFIRYDFGKGALYLLPNPELFSNYNLLREDGSEYASKALSYLPKTNRVMWDEYFTRPDTAAESPLRVLFKHDQLRWAYYIALFGLIAFVFFEIKRRQRIIPIISSPKNTSVEFAETIGRVYYQQRNNKDLAEKKISYWLEYLRSKYRLRTVDINEEFKETLISRTGATTETIEGLFAELQYLNGGYLISDQDLIRLNKLIEQFYKQDQ</sequence>
<protein>
    <submittedName>
        <fullName evidence="3">DUF4350 domain-containing protein</fullName>
    </submittedName>
</protein>
<evidence type="ECO:0000256" key="1">
    <source>
        <dbReference type="SAM" id="Phobius"/>
    </source>
</evidence>
<dbReference type="Pfam" id="PF14258">
    <property type="entry name" value="DUF4350"/>
    <property type="match status" value="1"/>
</dbReference>
<keyword evidence="1" id="KW-0812">Transmembrane</keyword>
<evidence type="ECO:0000259" key="2">
    <source>
        <dbReference type="Pfam" id="PF14258"/>
    </source>
</evidence>
<feature type="transmembrane region" description="Helical" evidence="1">
    <location>
        <begin position="7"/>
        <end position="24"/>
    </location>
</feature>
<accession>A0ABU7I9T1</accession>
<evidence type="ECO:0000313" key="3">
    <source>
        <dbReference type="EMBL" id="MEE1946117.1"/>
    </source>
</evidence>
<feature type="domain" description="DUF4350" evidence="2">
    <location>
        <begin position="39"/>
        <end position="222"/>
    </location>
</feature>
<reference evidence="3 4" key="1">
    <citation type="submission" date="2024-01" db="EMBL/GenBank/DDBJ databases">
        <title>Pedobacter sp. nov., isolated from fresh soil.</title>
        <authorList>
            <person name="Le N.T.T."/>
        </authorList>
    </citation>
    <scope>NUCLEOTIDE SEQUENCE [LARGE SCALE GENOMIC DNA]</scope>
    <source>
        <strain evidence="3 4">KR3-3</strain>
    </source>
</reference>
<gene>
    <name evidence="3" type="ORF">VRU48_13425</name>
</gene>
<comment type="caution">
    <text evidence="3">The sequence shown here is derived from an EMBL/GenBank/DDBJ whole genome shotgun (WGS) entry which is preliminary data.</text>
</comment>
<keyword evidence="1" id="KW-0472">Membrane</keyword>
<dbReference type="InterPro" id="IPR025646">
    <property type="entry name" value="DUF4350"/>
</dbReference>